<sequence>MITNEQLRATFVSPAMKFYFDRKLSHLSSDEVDARVDELLKYLNMATFSHGGIPFNDEIDDVWHLWIMQTKEYALLCRRLQGSKFIHHSSNEYEAYADPEVKTRPQDIQRAVGMLRSYVLNYGPFGEDRVRYWPVAVQLMQRLGWNLPRLNAWLSQPLGEAPPAANEEPHAAAA</sequence>
<evidence type="ECO:0000313" key="1">
    <source>
        <dbReference type="EMBL" id="RQP25219.1"/>
    </source>
</evidence>
<dbReference type="Proteomes" id="UP000267464">
    <property type="component" value="Unassembled WGS sequence"/>
</dbReference>
<dbReference type="RefSeq" id="WP_124540128.1">
    <property type="nucleotide sequence ID" value="NZ_QUSW01000002.1"/>
</dbReference>
<comment type="caution">
    <text evidence="1">The sequence shown here is derived from an EMBL/GenBank/DDBJ whole genome shotgun (WGS) entry which is preliminary data.</text>
</comment>
<dbReference type="EMBL" id="QUSW01000002">
    <property type="protein sequence ID" value="RQP25219.1"/>
    <property type="molecule type" value="Genomic_DNA"/>
</dbReference>
<gene>
    <name evidence="1" type="ORF">DZC73_10300</name>
</gene>
<organism evidence="1 2">
    <name type="scientific">Piscinibacter terrae</name>
    <dbReference type="NCBI Taxonomy" id="2496871"/>
    <lineage>
        <taxon>Bacteria</taxon>
        <taxon>Pseudomonadati</taxon>
        <taxon>Pseudomonadota</taxon>
        <taxon>Betaproteobacteria</taxon>
        <taxon>Burkholderiales</taxon>
        <taxon>Sphaerotilaceae</taxon>
        <taxon>Piscinibacter</taxon>
    </lineage>
</organism>
<evidence type="ECO:0000313" key="2">
    <source>
        <dbReference type="Proteomes" id="UP000267464"/>
    </source>
</evidence>
<accession>A0A3N7JWJ1</accession>
<reference evidence="1 2" key="2">
    <citation type="submission" date="2018-12" db="EMBL/GenBank/DDBJ databases">
        <title>Rhizobacter gummiphilus sp. nov., a rubber-degrading bacterium isolated from the soil of a botanical garden in Japan.</title>
        <authorList>
            <person name="Shunsuke S.S."/>
        </authorList>
    </citation>
    <scope>NUCLEOTIDE SEQUENCE [LARGE SCALE GENOMIC DNA]</scope>
    <source>
        <strain evidence="1 2">S-16</strain>
    </source>
</reference>
<keyword evidence="2" id="KW-1185">Reference proteome</keyword>
<protein>
    <submittedName>
        <fullName evidence="1">Uncharacterized protein</fullName>
    </submittedName>
</protein>
<reference evidence="1 2" key="1">
    <citation type="submission" date="2018-08" db="EMBL/GenBank/DDBJ databases">
        <authorList>
            <person name="Khan S.A."/>
            <person name="Jeon C.O."/>
            <person name="Chun B.H."/>
            <person name="Jeong S.E."/>
        </authorList>
    </citation>
    <scope>NUCLEOTIDE SEQUENCE [LARGE SCALE GENOMIC DNA]</scope>
    <source>
        <strain evidence="1 2">S-16</strain>
    </source>
</reference>
<dbReference type="OrthoDB" id="278697at2"/>
<name>A0A3N7JWJ1_9BURK</name>
<dbReference type="AlphaFoldDB" id="A0A3N7JWJ1"/>
<proteinExistence type="predicted"/>